<sequence length="173" mass="19953">MELCSPLCMDTKAKLMSLNVLKEFISESGIVDVFVMLGNKPADVFRQYTKLTGVTPLPPKFSLAYHQSRWNYVDEADVRGVDDNFDVHDIPADVIWLDIEYTDRKKYFTWDPEKFRHPAEMVANLTAKGRHLVVIIDPHIKREAGYFLHEDAMEQGLYVKDKDGNIYEGNILI</sequence>
<organism evidence="8 9">
    <name type="scientific">Papilio machaon</name>
    <name type="common">Old World swallowtail butterfly</name>
    <dbReference type="NCBI Taxonomy" id="76193"/>
    <lineage>
        <taxon>Eukaryota</taxon>
        <taxon>Metazoa</taxon>
        <taxon>Ecdysozoa</taxon>
        <taxon>Arthropoda</taxon>
        <taxon>Hexapoda</taxon>
        <taxon>Insecta</taxon>
        <taxon>Pterygota</taxon>
        <taxon>Neoptera</taxon>
        <taxon>Endopterygota</taxon>
        <taxon>Lepidoptera</taxon>
        <taxon>Glossata</taxon>
        <taxon>Ditrysia</taxon>
        <taxon>Papilionoidea</taxon>
        <taxon>Papilionidae</taxon>
        <taxon>Papilioninae</taxon>
        <taxon>Papilio</taxon>
    </lineage>
</organism>
<name>A0A0N1IIP3_PAPMA</name>
<dbReference type="GO" id="GO:0006491">
    <property type="term" value="P:N-glycan processing"/>
    <property type="evidence" value="ECO:0007669"/>
    <property type="project" value="TreeGrafter"/>
</dbReference>
<dbReference type="CDD" id="cd14752">
    <property type="entry name" value="GH31_N"/>
    <property type="match status" value="1"/>
</dbReference>
<protein>
    <submittedName>
        <fullName evidence="8">Neutral alpha-glucosidase AB</fullName>
    </submittedName>
</protein>
<dbReference type="InterPro" id="IPR000322">
    <property type="entry name" value="Glyco_hydro_31_TIM"/>
</dbReference>
<dbReference type="Gene3D" id="3.20.20.80">
    <property type="entry name" value="Glycosidases"/>
    <property type="match status" value="1"/>
</dbReference>
<dbReference type="PANTHER" id="PTHR22762:SF54">
    <property type="entry name" value="BCDNA.GH04962"/>
    <property type="match status" value="1"/>
</dbReference>
<dbReference type="Proteomes" id="UP000053240">
    <property type="component" value="Unassembled WGS sequence"/>
</dbReference>
<gene>
    <name evidence="8" type="ORF">RR48_01555</name>
</gene>
<keyword evidence="4" id="KW-0325">Glycoprotein</keyword>
<keyword evidence="5 6" id="KW-0326">Glycosidase</keyword>
<evidence type="ECO:0000256" key="1">
    <source>
        <dbReference type="ARBA" id="ARBA00007806"/>
    </source>
</evidence>
<evidence type="ECO:0000256" key="4">
    <source>
        <dbReference type="ARBA" id="ARBA00023180"/>
    </source>
</evidence>
<proteinExistence type="inferred from homology"/>
<dbReference type="Gene3D" id="2.60.40.1760">
    <property type="entry name" value="glycosyl hydrolase (family 31)"/>
    <property type="match status" value="1"/>
</dbReference>
<evidence type="ECO:0000256" key="3">
    <source>
        <dbReference type="ARBA" id="ARBA00022801"/>
    </source>
</evidence>
<dbReference type="InterPro" id="IPR017853">
    <property type="entry name" value="GH"/>
</dbReference>
<dbReference type="STRING" id="76193.A0A0N1IIP3"/>
<evidence type="ECO:0000313" key="9">
    <source>
        <dbReference type="Proteomes" id="UP000053240"/>
    </source>
</evidence>
<accession>A0A0N1IIP3</accession>
<evidence type="ECO:0000256" key="6">
    <source>
        <dbReference type="RuleBase" id="RU361185"/>
    </source>
</evidence>
<dbReference type="SUPFAM" id="SSF51445">
    <property type="entry name" value="(Trans)glycosidases"/>
    <property type="match status" value="1"/>
</dbReference>
<dbReference type="EMBL" id="KQ460195">
    <property type="protein sequence ID" value="KPJ17206.1"/>
    <property type="molecule type" value="Genomic_DNA"/>
</dbReference>
<reference evidence="8 9" key="1">
    <citation type="journal article" date="2015" name="Nat. Commun.">
        <title>Outbred genome sequencing and CRISPR/Cas9 gene editing in butterflies.</title>
        <authorList>
            <person name="Li X."/>
            <person name="Fan D."/>
            <person name="Zhang W."/>
            <person name="Liu G."/>
            <person name="Zhang L."/>
            <person name="Zhao L."/>
            <person name="Fang X."/>
            <person name="Chen L."/>
            <person name="Dong Y."/>
            <person name="Chen Y."/>
            <person name="Ding Y."/>
            <person name="Zhao R."/>
            <person name="Feng M."/>
            <person name="Zhu Y."/>
            <person name="Feng Y."/>
            <person name="Jiang X."/>
            <person name="Zhu D."/>
            <person name="Xiang H."/>
            <person name="Feng X."/>
            <person name="Li S."/>
            <person name="Wang J."/>
            <person name="Zhang G."/>
            <person name="Kronforst M.R."/>
            <person name="Wang W."/>
        </authorList>
    </citation>
    <scope>NUCLEOTIDE SEQUENCE [LARGE SCALE GENOMIC DNA]</scope>
    <source>
        <strain evidence="8">Ya'a_city_454_Pm</strain>
        <tissue evidence="8">Whole body</tissue>
    </source>
</reference>
<dbReference type="GO" id="GO:0005975">
    <property type="term" value="P:carbohydrate metabolic process"/>
    <property type="evidence" value="ECO:0007669"/>
    <property type="project" value="InterPro"/>
</dbReference>
<keyword evidence="2" id="KW-0732">Signal</keyword>
<dbReference type="PANTHER" id="PTHR22762">
    <property type="entry name" value="ALPHA-GLUCOSIDASE"/>
    <property type="match status" value="1"/>
</dbReference>
<evidence type="ECO:0000259" key="7">
    <source>
        <dbReference type="Pfam" id="PF01055"/>
    </source>
</evidence>
<feature type="domain" description="Glycoside hydrolase family 31 TIM barrel" evidence="7">
    <location>
        <begin position="55"/>
        <end position="169"/>
    </location>
</feature>
<keyword evidence="9" id="KW-1185">Reference proteome</keyword>
<dbReference type="Pfam" id="PF01055">
    <property type="entry name" value="Glyco_hydro_31_2nd"/>
    <property type="match status" value="1"/>
</dbReference>
<dbReference type="InParanoid" id="A0A0N1IIP3"/>
<dbReference type="GO" id="GO:0090599">
    <property type="term" value="F:alpha-glucosidase activity"/>
    <property type="evidence" value="ECO:0007669"/>
    <property type="project" value="TreeGrafter"/>
</dbReference>
<dbReference type="AlphaFoldDB" id="A0A0N1IIP3"/>
<evidence type="ECO:0000256" key="5">
    <source>
        <dbReference type="ARBA" id="ARBA00023295"/>
    </source>
</evidence>
<comment type="similarity">
    <text evidence="1 6">Belongs to the glycosyl hydrolase 31 family.</text>
</comment>
<evidence type="ECO:0000256" key="2">
    <source>
        <dbReference type="ARBA" id="ARBA00022729"/>
    </source>
</evidence>
<keyword evidence="3 6" id="KW-0378">Hydrolase</keyword>
<evidence type="ECO:0000313" key="8">
    <source>
        <dbReference type="EMBL" id="KPJ17206.1"/>
    </source>
</evidence>